<dbReference type="SUPFAM" id="SSF55874">
    <property type="entry name" value="ATPase domain of HSP90 chaperone/DNA topoisomerase II/histidine kinase"/>
    <property type="match status" value="1"/>
</dbReference>
<dbReference type="InterPro" id="IPR003661">
    <property type="entry name" value="HisK_dim/P_dom"/>
</dbReference>
<feature type="domain" description="HAMP" evidence="13">
    <location>
        <begin position="385"/>
        <end position="440"/>
    </location>
</feature>
<evidence type="ECO:0000259" key="12">
    <source>
        <dbReference type="PROSITE" id="PS50109"/>
    </source>
</evidence>
<organism evidence="14 15">
    <name type="scientific">Dokdonella soli</name>
    <dbReference type="NCBI Taxonomy" id="529810"/>
    <lineage>
        <taxon>Bacteria</taxon>
        <taxon>Pseudomonadati</taxon>
        <taxon>Pseudomonadota</taxon>
        <taxon>Gammaproteobacteria</taxon>
        <taxon>Lysobacterales</taxon>
        <taxon>Rhodanobacteraceae</taxon>
        <taxon>Dokdonella</taxon>
    </lineage>
</organism>
<keyword evidence="5" id="KW-0808">Transferase</keyword>
<dbReference type="RefSeq" id="WP_343790958.1">
    <property type="nucleotide sequence ID" value="NZ_BAAAEU010000010.1"/>
</dbReference>
<feature type="signal peptide" evidence="11">
    <location>
        <begin position="1"/>
        <end position="16"/>
    </location>
</feature>
<dbReference type="Gene3D" id="3.30.565.10">
    <property type="entry name" value="Histidine kinase-like ATPase, C-terminal domain"/>
    <property type="match status" value="1"/>
</dbReference>
<dbReference type="EC" id="2.7.13.3" evidence="3"/>
<keyword evidence="11" id="KW-0732">Signal</keyword>
<dbReference type="EMBL" id="BAAAEU010000010">
    <property type="protein sequence ID" value="GAA0716007.1"/>
    <property type="molecule type" value="Genomic_DNA"/>
</dbReference>
<evidence type="ECO:0000259" key="13">
    <source>
        <dbReference type="PROSITE" id="PS50885"/>
    </source>
</evidence>
<evidence type="ECO:0000313" key="14">
    <source>
        <dbReference type="EMBL" id="GAA0716007.1"/>
    </source>
</evidence>
<comment type="caution">
    <text evidence="14">The sequence shown here is derived from an EMBL/GenBank/DDBJ whole genome shotgun (WGS) entry which is preliminary data.</text>
</comment>
<evidence type="ECO:0000256" key="3">
    <source>
        <dbReference type="ARBA" id="ARBA00012438"/>
    </source>
</evidence>
<evidence type="ECO:0000256" key="7">
    <source>
        <dbReference type="ARBA" id="ARBA00022777"/>
    </source>
</evidence>
<dbReference type="SMART" id="SM00388">
    <property type="entry name" value="HisKA"/>
    <property type="match status" value="1"/>
</dbReference>
<comment type="catalytic activity">
    <reaction evidence="1">
        <text>ATP + protein L-histidine = ADP + protein N-phospho-L-histidine.</text>
        <dbReference type="EC" id="2.7.13.3"/>
    </reaction>
</comment>
<dbReference type="Proteomes" id="UP001501523">
    <property type="component" value="Unassembled WGS sequence"/>
</dbReference>
<gene>
    <name evidence="14" type="primary">pdsS</name>
    <name evidence="14" type="ORF">GCM10009105_22000</name>
</gene>
<accession>A0ABN1IK62</accession>
<dbReference type="InterPro" id="IPR036097">
    <property type="entry name" value="HisK_dim/P_sf"/>
</dbReference>
<keyword evidence="10" id="KW-0472">Membrane</keyword>
<dbReference type="InterPro" id="IPR005467">
    <property type="entry name" value="His_kinase_dom"/>
</dbReference>
<feature type="chain" id="PRO_5045310814" description="histidine kinase" evidence="11">
    <location>
        <begin position="17"/>
        <end position="676"/>
    </location>
</feature>
<dbReference type="PROSITE" id="PS50885">
    <property type="entry name" value="HAMP"/>
    <property type="match status" value="1"/>
</dbReference>
<dbReference type="Pfam" id="PF02518">
    <property type="entry name" value="HATPase_c"/>
    <property type="match status" value="1"/>
</dbReference>
<keyword evidence="15" id="KW-1185">Reference proteome</keyword>
<feature type="transmembrane region" description="Helical" evidence="10">
    <location>
        <begin position="361"/>
        <end position="385"/>
    </location>
</feature>
<evidence type="ECO:0000256" key="9">
    <source>
        <dbReference type="ARBA" id="ARBA00023012"/>
    </source>
</evidence>
<evidence type="ECO:0000256" key="10">
    <source>
        <dbReference type="SAM" id="Phobius"/>
    </source>
</evidence>
<evidence type="ECO:0000256" key="1">
    <source>
        <dbReference type="ARBA" id="ARBA00000085"/>
    </source>
</evidence>
<proteinExistence type="predicted"/>
<dbReference type="SMART" id="SM00304">
    <property type="entry name" value="HAMP"/>
    <property type="match status" value="1"/>
</dbReference>
<dbReference type="Pfam" id="PF00512">
    <property type="entry name" value="HisKA"/>
    <property type="match status" value="1"/>
</dbReference>
<keyword evidence="6 10" id="KW-0812">Transmembrane</keyword>
<name>A0ABN1IK62_9GAMM</name>
<evidence type="ECO:0000256" key="4">
    <source>
        <dbReference type="ARBA" id="ARBA00022553"/>
    </source>
</evidence>
<dbReference type="Gene3D" id="2.60.40.1190">
    <property type="match status" value="1"/>
</dbReference>
<sequence length="676" mass="71926">MSLRFKLLLVALSTLALPWAGWQFVEQTEALLRQGQEQALLASAGMLAKALDARRIELPQTESVLYVNRVGEPIVVDGYGDDWATLKPFAQALGPAHDAQKLRVLLARGRDGLYLFAEVRDATRTRVDPTDPRAAISDHVTLVLVRGAETQRYLLSSAAPGAFGAPAQGRAEGLPDHVSGVLQEDGSGYRIELRLPRGVEPERIGLGVYDAAQPGTDSPEPRALIAYDDAAARTLQPLVPEHARARIVAADAWLLADAGRLAAADAAREEKSGWLANLVYRAAIAPAFSGSAALGGDPPRIDATEVWQALSGVAATSWRAAEQDGVVVLAAAVPLQGAEGTRGALLLEQANRALPLLANRALLGLAGATLAALAIAGAILLIFGASLSFRIRRLRNAAERAVRTSGRLDGPLPLIDSPDELGDLARSFGRLVDEVGSYTEYLRTLASKLSHELNTPLAIVKSSLDNLDHHELPAAARPYLSRARDGAERLGTIVRAMSEANRIERAIASADAEDFDLRALVAGCAEGYRTLCGGRELRLDLPAAALPFHGAPELIAQALDKLFDNARSFTPVDGWIALVLERDGNGATIRFANSGSLLPAAMQERLFDSLVSMRGKGAAGGETPHLGLGLYVVRLVAELHRGHAAARNLDDDRGVEFTLTLAGMPRRRLAEDDATA</sequence>
<evidence type="ECO:0000256" key="8">
    <source>
        <dbReference type="ARBA" id="ARBA00022989"/>
    </source>
</evidence>
<keyword evidence="4" id="KW-0597">Phosphoprotein</keyword>
<dbReference type="SUPFAM" id="SSF49344">
    <property type="entry name" value="CBD9-like"/>
    <property type="match status" value="1"/>
</dbReference>
<dbReference type="Gene3D" id="1.10.287.130">
    <property type="match status" value="1"/>
</dbReference>
<dbReference type="InterPro" id="IPR003594">
    <property type="entry name" value="HATPase_dom"/>
</dbReference>
<comment type="subcellular location">
    <subcellularLocation>
        <location evidence="2">Membrane</location>
    </subcellularLocation>
</comment>
<dbReference type="SUPFAM" id="SSF47384">
    <property type="entry name" value="Homodimeric domain of signal transducing histidine kinase"/>
    <property type="match status" value="1"/>
</dbReference>
<keyword evidence="9" id="KW-0902">Two-component regulatory system</keyword>
<reference evidence="14 15" key="1">
    <citation type="journal article" date="2019" name="Int. J. Syst. Evol. Microbiol.">
        <title>The Global Catalogue of Microorganisms (GCM) 10K type strain sequencing project: providing services to taxonomists for standard genome sequencing and annotation.</title>
        <authorList>
            <consortium name="The Broad Institute Genomics Platform"/>
            <consortium name="The Broad Institute Genome Sequencing Center for Infectious Disease"/>
            <person name="Wu L."/>
            <person name="Ma J."/>
        </authorList>
    </citation>
    <scope>NUCLEOTIDE SEQUENCE [LARGE SCALE GENOMIC DNA]</scope>
    <source>
        <strain evidence="14 15">JCM 15421</strain>
    </source>
</reference>
<dbReference type="PANTHER" id="PTHR45436">
    <property type="entry name" value="SENSOR HISTIDINE KINASE YKOH"/>
    <property type="match status" value="1"/>
</dbReference>
<dbReference type="Gene3D" id="6.10.340.10">
    <property type="match status" value="1"/>
</dbReference>
<dbReference type="PROSITE" id="PS50109">
    <property type="entry name" value="HIS_KIN"/>
    <property type="match status" value="1"/>
</dbReference>
<dbReference type="PANTHER" id="PTHR45436:SF5">
    <property type="entry name" value="SENSOR HISTIDINE KINASE TRCS"/>
    <property type="match status" value="1"/>
</dbReference>
<evidence type="ECO:0000256" key="5">
    <source>
        <dbReference type="ARBA" id="ARBA00022679"/>
    </source>
</evidence>
<keyword evidence="8 10" id="KW-1133">Transmembrane helix</keyword>
<keyword evidence="7 14" id="KW-0418">Kinase</keyword>
<dbReference type="InterPro" id="IPR050428">
    <property type="entry name" value="TCS_sensor_his_kinase"/>
</dbReference>
<dbReference type="CDD" id="cd06225">
    <property type="entry name" value="HAMP"/>
    <property type="match status" value="1"/>
</dbReference>
<dbReference type="InterPro" id="IPR036890">
    <property type="entry name" value="HATPase_C_sf"/>
</dbReference>
<dbReference type="Pfam" id="PF00672">
    <property type="entry name" value="HAMP"/>
    <property type="match status" value="1"/>
</dbReference>
<dbReference type="GO" id="GO:0016301">
    <property type="term" value="F:kinase activity"/>
    <property type="evidence" value="ECO:0007669"/>
    <property type="project" value="UniProtKB-KW"/>
</dbReference>
<dbReference type="InterPro" id="IPR003660">
    <property type="entry name" value="HAMP_dom"/>
</dbReference>
<feature type="domain" description="Histidine kinase" evidence="12">
    <location>
        <begin position="448"/>
        <end position="665"/>
    </location>
</feature>
<protein>
    <recommendedName>
        <fullName evidence="3">histidine kinase</fullName>
        <ecNumber evidence="3">2.7.13.3</ecNumber>
    </recommendedName>
</protein>
<evidence type="ECO:0000313" key="15">
    <source>
        <dbReference type="Proteomes" id="UP001501523"/>
    </source>
</evidence>
<evidence type="ECO:0000256" key="6">
    <source>
        <dbReference type="ARBA" id="ARBA00022692"/>
    </source>
</evidence>
<evidence type="ECO:0000256" key="11">
    <source>
        <dbReference type="SAM" id="SignalP"/>
    </source>
</evidence>
<evidence type="ECO:0000256" key="2">
    <source>
        <dbReference type="ARBA" id="ARBA00004370"/>
    </source>
</evidence>
<dbReference type="CDD" id="cd00082">
    <property type="entry name" value="HisKA"/>
    <property type="match status" value="1"/>
</dbReference>
<dbReference type="SMART" id="SM00387">
    <property type="entry name" value="HATPase_c"/>
    <property type="match status" value="1"/>
</dbReference>